<evidence type="ECO:0000313" key="1">
    <source>
        <dbReference type="EMBL" id="TVY13000.1"/>
    </source>
</evidence>
<reference evidence="1 2" key="1">
    <citation type="submission" date="2018-05" db="EMBL/GenBank/DDBJ databases">
        <title>Whole genome sequencing for identification of molecular markers to develop diagnostic detection tools for the regulated plant pathogen Lachnellula willkommii.</title>
        <authorList>
            <person name="Giroux E."/>
            <person name="Bilodeau G."/>
        </authorList>
    </citation>
    <scope>NUCLEOTIDE SEQUENCE [LARGE SCALE GENOMIC DNA]</scope>
    <source>
        <strain evidence="1 2">CBS 203.66</strain>
    </source>
</reference>
<dbReference type="EMBL" id="QGMF01001162">
    <property type="protein sequence ID" value="TVY13000.1"/>
    <property type="molecule type" value="Genomic_DNA"/>
</dbReference>
<protein>
    <submittedName>
        <fullName evidence="1">Uncharacterized protein</fullName>
    </submittedName>
</protein>
<dbReference type="AlphaFoldDB" id="A0A8T9AZ38"/>
<proteinExistence type="predicted"/>
<comment type="caution">
    <text evidence="1">The sequence shown here is derived from an EMBL/GenBank/DDBJ whole genome shotgun (WGS) entry which is preliminary data.</text>
</comment>
<keyword evidence="2" id="KW-1185">Reference proteome</keyword>
<dbReference type="Proteomes" id="UP000469559">
    <property type="component" value="Unassembled WGS sequence"/>
</dbReference>
<organism evidence="1 2">
    <name type="scientific">Lachnellula arida</name>
    <dbReference type="NCBI Taxonomy" id="1316785"/>
    <lineage>
        <taxon>Eukaryota</taxon>
        <taxon>Fungi</taxon>
        <taxon>Dikarya</taxon>
        <taxon>Ascomycota</taxon>
        <taxon>Pezizomycotina</taxon>
        <taxon>Leotiomycetes</taxon>
        <taxon>Helotiales</taxon>
        <taxon>Lachnaceae</taxon>
        <taxon>Lachnellula</taxon>
    </lineage>
</organism>
<gene>
    <name evidence="1" type="ORF">LARI1_G008885</name>
</gene>
<evidence type="ECO:0000313" key="2">
    <source>
        <dbReference type="Proteomes" id="UP000469559"/>
    </source>
</evidence>
<sequence>MASTLHDIRVVIIDPNGDLDLRLYTTKNATGHQFNSASDGKPIAGKICVQLTVSRKVMVESSSYFKAMLSNNWAESWQSVVDIECEHPVSAELWYRVFHKSPIPNDMYDIPIDMIGNVIQYGGLVQEVRGSDVDLEELCKWFEKRLEGLDLLTITTDELEMLLYPCYAFNHAQGFATVTKRLAYEISGHITEINTTEDRSIHLDGNVIGSVNGAKGSLRSQLIRGLFGPMDRFMDATCACKEKSLFAYCQGIRKTGIWPLQDQHKKSVQQILDSPGFVKFAIKIPDGACIQCVSKLSRSTIKKVRDEISKDFHGLCLDCINMTKTGDVDNDYWAHDRMQQWDFNCRIDHGQPSWYFSFVGRKTDMKNHQLKKKLEYKKARFWGLGF</sequence>
<accession>A0A8T9AZ38</accession>
<name>A0A8T9AZ38_9HELO</name>
<dbReference type="OrthoDB" id="268428at2759"/>